<feature type="compositionally biased region" description="Basic and acidic residues" evidence="1">
    <location>
        <begin position="23"/>
        <end position="39"/>
    </location>
</feature>
<evidence type="ECO:0000313" key="2">
    <source>
        <dbReference type="EMBL" id="CAF0754064.1"/>
    </source>
</evidence>
<dbReference type="Proteomes" id="UP000663828">
    <property type="component" value="Unassembled WGS sequence"/>
</dbReference>
<evidence type="ECO:0000313" key="5">
    <source>
        <dbReference type="Proteomes" id="UP000663852"/>
    </source>
</evidence>
<sequence>MQVLRQTFINAIQRPTVLVRQIRFEGSDPRSSTKPEKHRGLGQSSSAEGSDLNKTQGDQKKQKTPVTDDTKQPGTTRKDWSQPNKVVGNDPSYGKASKS</sequence>
<reference evidence="2" key="1">
    <citation type="submission" date="2021-02" db="EMBL/GenBank/DDBJ databases">
        <authorList>
            <person name="Nowell W R."/>
        </authorList>
    </citation>
    <scope>NUCLEOTIDE SEQUENCE</scope>
</reference>
<organism evidence="2 5">
    <name type="scientific">Adineta ricciae</name>
    <name type="common">Rotifer</name>
    <dbReference type="NCBI Taxonomy" id="249248"/>
    <lineage>
        <taxon>Eukaryota</taxon>
        <taxon>Metazoa</taxon>
        <taxon>Spiralia</taxon>
        <taxon>Gnathifera</taxon>
        <taxon>Rotifera</taxon>
        <taxon>Eurotatoria</taxon>
        <taxon>Bdelloidea</taxon>
        <taxon>Adinetida</taxon>
        <taxon>Adinetidae</taxon>
        <taxon>Adineta</taxon>
    </lineage>
</organism>
<dbReference type="Proteomes" id="UP000663852">
    <property type="component" value="Unassembled WGS sequence"/>
</dbReference>
<feature type="compositionally biased region" description="Polar residues" evidence="1">
    <location>
        <begin position="42"/>
        <end position="56"/>
    </location>
</feature>
<gene>
    <name evidence="2" type="ORF">EDS130_LOCUS2444</name>
    <name evidence="3" type="ORF">XAT740_LOCUS30689</name>
</gene>
<proteinExistence type="predicted"/>
<dbReference type="OrthoDB" id="10006943at2759"/>
<dbReference type="AlphaFoldDB" id="A0A813PK66"/>
<name>A0A813PK66_ADIRI</name>
<feature type="region of interest" description="Disordered" evidence="1">
    <location>
        <begin position="23"/>
        <end position="99"/>
    </location>
</feature>
<comment type="caution">
    <text evidence="2">The sequence shown here is derived from an EMBL/GenBank/DDBJ whole genome shotgun (WGS) entry which is preliminary data.</text>
</comment>
<evidence type="ECO:0000313" key="3">
    <source>
        <dbReference type="EMBL" id="CAF1335931.1"/>
    </source>
</evidence>
<dbReference type="EMBL" id="CAJNOR010002751">
    <property type="protein sequence ID" value="CAF1335931.1"/>
    <property type="molecule type" value="Genomic_DNA"/>
</dbReference>
<evidence type="ECO:0000313" key="4">
    <source>
        <dbReference type="Proteomes" id="UP000663828"/>
    </source>
</evidence>
<dbReference type="EMBL" id="CAJNOJ010000006">
    <property type="protein sequence ID" value="CAF0754064.1"/>
    <property type="molecule type" value="Genomic_DNA"/>
</dbReference>
<evidence type="ECO:0000256" key="1">
    <source>
        <dbReference type="SAM" id="MobiDB-lite"/>
    </source>
</evidence>
<accession>A0A813PK66</accession>
<keyword evidence="4" id="KW-1185">Reference proteome</keyword>
<protein>
    <submittedName>
        <fullName evidence="2">Uncharacterized protein</fullName>
    </submittedName>
</protein>
<feature type="compositionally biased region" description="Basic and acidic residues" evidence="1">
    <location>
        <begin position="57"/>
        <end position="80"/>
    </location>
</feature>